<accession>A0ABW3TIW3</accession>
<evidence type="ECO:0000259" key="5">
    <source>
        <dbReference type="PROSITE" id="PS51898"/>
    </source>
</evidence>
<dbReference type="PANTHER" id="PTHR30629:SF6">
    <property type="entry name" value="PROPHAGE INTEGRASE INTA-RELATED"/>
    <property type="match status" value="1"/>
</dbReference>
<dbReference type="InterPro" id="IPR010998">
    <property type="entry name" value="Integrase_recombinase_N"/>
</dbReference>
<dbReference type="PANTHER" id="PTHR30629">
    <property type="entry name" value="PROPHAGE INTEGRASE"/>
    <property type="match status" value="1"/>
</dbReference>
<dbReference type="InterPro" id="IPR011010">
    <property type="entry name" value="DNA_brk_join_enz"/>
</dbReference>
<dbReference type="InterPro" id="IPR002104">
    <property type="entry name" value="Integrase_catalytic"/>
</dbReference>
<sequence length="398" mass="44915">MSKLFNATIQKAPDSKLQDGRGLILVKKGKSGKWVYRYSHLGKRREMGLGNWPIVTLAEARKIRDTWATVLASGQDPIDVRDAQKAERLEESKRDDPTFSELVDIVFEAKKASLRGDGARGRWRSPLDLYMIPAFGKKRASQITQRDVVDALKPIWKTKPPTAEKAIQRTRIVLRSAKLMGFPTDPFLTESARETLGVVHHEVQHMASVEWQHIPELYARLPKTVGGDCNRWIILTCVRMEAARAARVSEIDFETATWTVPADRIKGQKGKVTDFRVPLVPTLIDMALQRKEMGMDLLFPGYRSGSPISNVAVEKTLRVMDVGGTPHGFRTSFRTWVQDTNACSYEVAEMTLGHRIGGIVERSYARSDLLEQRRKVMEDWTGYVLSVKKLGSAPITKR</sequence>
<dbReference type="RefSeq" id="WP_380793388.1">
    <property type="nucleotide sequence ID" value="NZ_JBHTKR010000006.1"/>
</dbReference>
<dbReference type="Pfam" id="PF13356">
    <property type="entry name" value="Arm-DNA-bind_3"/>
    <property type="match status" value="1"/>
</dbReference>
<dbReference type="Gene3D" id="1.10.443.10">
    <property type="entry name" value="Intergrase catalytic core"/>
    <property type="match status" value="1"/>
</dbReference>
<dbReference type="EMBL" id="JBHTKR010000006">
    <property type="protein sequence ID" value="MFD1195941.1"/>
    <property type="molecule type" value="Genomic_DNA"/>
</dbReference>
<dbReference type="Proteomes" id="UP001597151">
    <property type="component" value="Unassembled WGS sequence"/>
</dbReference>
<dbReference type="InterPro" id="IPR038488">
    <property type="entry name" value="Integrase_DNA-bd_sf"/>
</dbReference>
<dbReference type="Gene3D" id="3.30.160.390">
    <property type="entry name" value="Integrase, DNA-binding domain"/>
    <property type="match status" value="1"/>
</dbReference>
<dbReference type="Gene3D" id="1.10.150.130">
    <property type="match status" value="1"/>
</dbReference>
<dbReference type="Pfam" id="PF22022">
    <property type="entry name" value="Phage_int_M"/>
    <property type="match status" value="1"/>
</dbReference>
<organism evidence="6 7">
    <name type="scientific">Seohaeicola saemankumensis</name>
    <dbReference type="NCBI Taxonomy" id="481181"/>
    <lineage>
        <taxon>Bacteria</taxon>
        <taxon>Pseudomonadati</taxon>
        <taxon>Pseudomonadota</taxon>
        <taxon>Alphaproteobacteria</taxon>
        <taxon>Rhodobacterales</taxon>
        <taxon>Roseobacteraceae</taxon>
        <taxon>Seohaeicola</taxon>
    </lineage>
</organism>
<dbReference type="CDD" id="cd00801">
    <property type="entry name" value="INT_P4_C"/>
    <property type="match status" value="1"/>
</dbReference>
<proteinExistence type="inferred from homology"/>
<evidence type="ECO:0000256" key="1">
    <source>
        <dbReference type="ARBA" id="ARBA00008857"/>
    </source>
</evidence>
<dbReference type="InterPro" id="IPR053876">
    <property type="entry name" value="Phage_int_M"/>
</dbReference>
<evidence type="ECO:0000313" key="7">
    <source>
        <dbReference type="Proteomes" id="UP001597151"/>
    </source>
</evidence>
<comment type="caution">
    <text evidence="6">The sequence shown here is derived from an EMBL/GenBank/DDBJ whole genome shotgun (WGS) entry which is preliminary data.</text>
</comment>
<feature type="domain" description="Tyr recombinase" evidence="5">
    <location>
        <begin position="204"/>
        <end position="377"/>
    </location>
</feature>
<dbReference type="PROSITE" id="PS51898">
    <property type="entry name" value="TYR_RECOMBINASE"/>
    <property type="match status" value="1"/>
</dbReference>
<dbReference type="InterPro" id="IPR025166">
    <property type="entry name" value="Integrase_DNA_bind_dom"/>
</dbReference>
<protein>
    <submittedName>
        <fullName evidence="6">Tyrosine-type recombinase/integrase</fullName>
    </submittedName>
</protein>
<dbReference type="SUPFAM" id="SSF56349">
    <property type="entry name" value="DNA breaking-rejoining enzymes"/>
    <property type="match status" value="1"/>
</dbReference>
<keyword evidence="2" id="KW-0229">DNA integration</keyword>
<evidence type="ECO:0000313" key="6">
    <source>
        <dbReference type="EMBL" id="MFD1195941.1"/>
    </source>
</evidence>
<dbReference type="InterPro" id="IPR050808">
    <property type="entry name" value="Phage_Integrase"/>
</dbReference>
<evidence type="ECO:0000256" key="2">
    <source>
        <dbReference type="ARBA" id="ARBA00022908"/>
    </source>
</evidence>
<dbReference type="InterPro" id="IPR013762">
    <property type="entry name" value="Integrase-like_cat_sf"/>
</dbReference>
<keyword evidence="4" id="KW-0233">DNA recombination</keyword>
<comment type="similarity">
    <text evidence="1">Belongs to the 'phage' integrase family.</text>
</comment>
<name>A0ABW3TIW3_9RHOB</name>
<gene>
    <name evidence="6" type="ORF">ACFQ3C_14810</name>
</gene>
<reference evidence="7" key="1">
    <citation type="journal article" date="2019" name="Int. J. Syst. Evol. Microbiol.">
        <title>The Global Catalogue of Microorganisms (GCM) 10K type strain sequencing project: providing services to taxonomists for standard genome sequencing and annotation.</title>
        <authorList>
            <consortium name="The Broad Institute Genomics Platform"/>
            <consortium name="The Broad Institute Genome Sequencing Center for Infectious Disease"/>
            <person name="Wu L."/>
            <person name="Ma J."/>
        </authorList>
    </citation>
    <scope>NUCLEOTIDE SEQUENCE [LARGE SCALE GENOMIC DNA]</scope>
    <source>
        <strain evidence="7">CCUG 55328</strain>
    </source>
</reference>
<keyword evidence="7" id="KW-1185">Reference proteome</keyword>
<evidence type="ECO:0000256" key="4">
    <source>
        <dbReference type="ARBA" id="ARBA00023172"/>
    </source>
</evidence>
<keyword evidence="3" id="KW-0238">DNA-binding</keyword>
<evidence type="ECO:0000256" key="3">
    <source>
        <dbReference type="ARBA" id="ARBA00023125"/>
    </source>
</evidence>